<dbReference type="HOGENOM" id="CLU_2222403_0_0_1"/>
<gene>
    <name evidence="2" type="ORF">ACRE_020290</name>
</gene>
<keyword evidence="3" id="KW-1185">Reference proteome</keyword>
<evidence type="ECO:0000256" key="1">
    <source>
        <dbReference type="SAM" id="MobiDB-lite"/>
    </source>
</evidence>
<comment type="caution">
    <text evidence="2">The sequence shown here is derived from an EMBL/GenBank/DDBJ whole genome shotgun (WGS) entry which is preliminary data.</text>
</comment>
<dbReference type="EMBL" id="JPKY01000012">
    <property type="protein sequence ID" value="KFH47154.1"/>
    <property type="molecule type" value="Genomic_DNA"/>
</dbReference>
<name>A0A086TCS2_HAPC1</name>
<evidence type="ECO:0000313" key="3">
    <source>
        <dbReference type="Proteomes" id="UP000029964"/>
    </source>
</evidence>
<feature type="region of interest" description="Disordered" evidence="1">
    <location>
        <begin position="33"/>
        <end position="106"/>
    </location>
</feature>
<evidence type="ECO:0000313" key="2">
    <source>
        <dbReference type="EMBL" id="KFH47154.1"/>
    </source>
</evidence>
<reference evidence="3" key="1">
    <citation type="journal article" date="2014" name="Genome Announc.">
        <title>Genome sequence and annotation of Acremonium chrysogenum, producer of the beta-lactam antibiotic cephalosporin C.</title>
        <authorList>
            <person name="Terfehr D."/>
            <person name="Dahlmann T.A."/>
            <person name="Specht T."/>
            <person name="Zadra I."/>
            <person name="Kuernsteiner H."/>
            <person name="Kueck U."/>
        </authorList>
    </citation>
    <scope>NUCLEOTIDE SEQUENCE [LARGE SCALE GENOMIC DNA]</scope>
    <source>
        <strain evidence="3">ATCC 11550 / CBS 779.69 / DSM 880 / IAM 14645 / JCM 23072 / IMI 49137</strain>
    </source>
</reference>
<proteinExistence type="predicted"/>
<dbReference type="Proteomes" id="UP000029964">
    <property type="component" value="Unassembled WGS sequence"/>
</dbReference>
<organism evidence="2 3">
    <name type="scientific">Hapsidospora chrysogenum (strain ATCC 11550 / CBS 779.69 / DSM 880 / IAM 14645 / JCM 23072 / IMI 49137)</name>
    <name type="common">Acremonium chrysogenum</name>
    <dbReference type="NCBI Taxonomy" id="857340"/>
    <lineage>
        <taxon>Eukaryota</taxon>
        <taxon>Fungi</taxon>
        <taxon>Dikarya</taxon>
        <taxon>Ascomycota</taxon>
        <taxon>Pezizomycotina</taxon>
        <taxon>Sordariomycetes</taxon>
        <taxon>Hypocreomycetidae</taxon>
        <taxon>Hypocreales</taxon>
        <taxon>Bionectriaceae</taxon>
        <taxon>Hapsidospora</taxon>
    </lineage>
</organism>
<accession>A0A086TCS2</accession>
<sequence length="106" mass="11798">MMLSRFERGLYCYDYQVKKRVWRLVNSPTWRVAPPSEDRPSGCYPRWTVSEEMSDTGGVTQTSDPAAAANAGHRGVKSTAEIVSDTGDNKPLSGTIVRRTSRDTVM</sequence>
<protein>
    <submittedName>
        <fullName evidence="2">Uncharacterized protein</fullName>
    </submittedName>
</protein>
<dbReference type="AlphaFoldDB" id="A0A086TCS2"/>